<keyword evidence="2" id="KW-0540">Nuclease</keyword>
<keyword evidence="3" id="KW-1185">Reference proteome</keyword>
<keyword evidence="2" id="KW-0378">Hydrolase</keyword>
<gene>
    <name evidence="2" type="ORF">ACFQ47_10990</name>
</gene>
<dbReference type="RefSeq" id="WP_379897280.1">
    <property type="nucleotide sequence ID" value="NZ_JBHTOG010000060.1"/>
</dbReference>
<evidence type="ECO:0000313" key="2">
    <source>
        <dbReference type="EMBL" id="MFD1433189.1"/>
    </source>
</evidence>
<protein>
    <submittedName>
        <fullName evidence="2">RNA-guided endonuclease InsQ/TnpB family protein</fullName>
    </submittedName>
</protein>
<feature type="domain" description="Transposase putative helix-turn-helix" evidence="1">
    <location>
        <begin position="2"/>
        <end position="35"/>
    </location>
</feature>
<evidence type="ECO:0000313" key="3">
    <source>
        <dbReference type="Proteomes" id="UP001597192"/>
    </source>
</evidence>
<keyword evidence="2" id="KW-0255">Endonuclease</keyword>
<dbReference type="Proteomes" id="UP001597192">
    <property type="component" value="Unassembled WGS sequence"/>
</dbReference>
<dbReference type="EMBL" id="JBHTOG010000060">
    <property type="protein sequence ID" value="MFD1433189.1"/>
    <property type="molecule type" value="Genomic_DNA"/>
</dbReference>
<reference evidence="3" key="1">
    <citation type="journal article" date="2019" name="Int. J. Syst. Evol. Microbiol.">
        <title>The Global Catalogue of Microorganisms (GCM) 10K type strain sequencing project: providing services to taxonomists for standard genome sequencing and annotation.</title>
        <authorList>
            <consortium name="The Broad Institute Genomics Platform"/>
            <consortium name="The Broad Institute Genome Sequencing Center for Infectious Disease"/>
            <person name="Wu L."/>
            <person name="Ma J."/>
        </authorList>
    </citation>
    <scope>NUCLEOTIDE SEQUENCE [LARGE SCALE GENOMIC DNA]</scope>
    <source>
        <strain evidence="3">CCM 8947</strain>
    </source>
</reference>
<accession>A0ABW4CSK4</accession>
<comment type="caution">
    <text evidence="2">The sequence shown here is derived from an EMBL/GenBank/DDBJ whole genome shotgun (WGS) entry which is preliminary data.</text>
</comment>
<proteinExistence type="predicted"/>
<dbReference type="InterPro" id="IPR021027">
    <property type="entry name" value="Transposase_put_HTH"/>
</dbReference>
<sequence length="232" mass="26351">MRLFPSSEQKRIIDNNINASRFAYNEMVAIDKELYLLQKVQIPISIVQDRIAYLKRRKNNTQMLFAIHPWLAGTGIGTDVIDQARRAYQAAWHMFRQVHQAGVPVFHRKGYDGSYQLPTRYTKTEAGLMSGSNRFLDTKHVTISGLGKIRVSGSQKRLFSHADSIRVGTITVRRDATGRYYLSMQLGSDVPFVELSQNHQSAIGIDLNIDNFLTDSDANVIANPRYYRAIKG</sequence>
<name>A0ABW4CSK4_9LACO</name>
<feature type="non-terminal residue" evidence="2">
    <location>
        <position position="232"/>
    </location>
</feature>
<evidence type="ECO:0000259" key="1">
    <source>
        <dbReference type="Pfam" id="PF12323"/>
    </source>
</evidence>
<organism evidence="2 3">
    <name type="scientific">Lacticaseibacillus yichunensis</name>
    <dbReference type="NCBI Taxonomy" id="2486015"/>
    <lineage>
        <taxon>Bacteria</taxon>
        <taxon>Bacillati</taxon>
        <taxon>Bacillota</taxon>
        <taxon>Bacilli</taxon>
        <taxon>Lactobacillales</taxon>
        <taxon>Lactobacillaceae</taxon>
        <taxon>Lacticaseibacillus</taxon>
    </lineage>
</organism>
<dbReference type="Pfam" id="PF12323">
    <property type="entry name" value="HTH_OrfB_IS605"/>
    <property type="match status" value="1"/>
</dbReference>
<dbReference type="GO" id="GO:0004519">
    <property type="term" value="F:endonuclease activity"/>
    <property type="evidence" value="ECO:0007669"/>
    <property type="project" value="UniProtKB-KW"/>
</dbReference>